<dbReference type="InterPro" id="IPR002110">
    <property type="entry name" value="Ankyrin_rpt"/>
</dbReference>
<feature type="repeat" description="ANK" evidence="3">
    <location>
        <begin position="839"/>
        <end position="871"/>
    </location>
</feature>
<name>A0A7U2FCJ9_PHANO</name>
<dbReference type="SUPFAM" id="SSF48403">
    <property type="entry name" value="Ankyrin repeat"/>
    <property type="match status" value="3"/>
</dbReference>
<dbReference type="SMART" id="SM00248">
    <property type="entry name" value="ANK"/>
    <property type="match status" value="16"/>
</dbReference>
<feature type="repeat" description="ANK" evidence="3">
    <location>
        <begin position="483"/>
        <end position="515"/>
    </location>
</feature>
<dbReference type="PANTHER" id="PTHR24198:SF165">
    <property type="entry name" value="ANKYRIN REPEAT-CONTAINING PROTEIN-RELATED"/>
    <property type="match status" value="1"/>
</dbReference>
<dbReference type="PROSITE" id="PS50088">
    <property type="entry name" value="ANK_REPEAT"/>
    <property type="match status" value="8"/>
</dbReference>
<reference evidence="6" key="1">
    <citation type="journal article" date="2021" name="BMC Genomics">
        <title>Chromosome-level genome assembly and manually-curated proteome of model necrotroph Parastagonospora nodorum Sn15 reveals a genome-wide trove of candidate effector homologs, and redundancy of virulence-related functions within an accessory chromosome.</title>
        <authorList>
            <person name="Bertazzoni S."/>
            <person name="Jones D.A.B."/>
            <person name="Phan H.T."/>
            <person name="Tan K.-C."/>
            <person name="Hane J.K."/>
        </authorList>
    </citation>
    <scope>NUCLEOTIDE SEQUENCE [LARGE SCALE GENOMIC DNA]</scope>
    <source>
        <strain evidence="6">SN15 / ATCC MYA-4574 / FGSC 10173)</strain>
    </source>
</reference>
<accession>A0A7U2FCJ9</accession>
<dbReference type="VEuPathDB" id="FungiDB:JI435_115060"/>
<dbReference type="Pfam" id="PF13637">
    <property type="entry name" value="Ank_4"/>
    <property type="match status" value="1"/>
</dbReference>
<evidence type="ECO:0000256" key="1">
    <source>
        <dbReference type="ARBA" id="ARBA00022737"/>
    </source>
</evidence>
<evidence type="ECO:0000256" key="2">
    <source>
        <dbReference type="ARBA" id="ARBA00023043"/>
    </source>
</evidence>
<keyword evidence="6" id="KW-1185">Reference proteome</keyword>
<feature type="repeat" description="ANK" evidence="3">
    <location>
        <begin position="142"/>
        <end position="174"/>
    </location>
</feature>
<dbReference type="Pfam" id="PF12796">
    <property type="entry name" value="Ank_2"/>
    <property type="match status" value="3"/>
</dbReference>
<dbReference type="PANTHER" id="PTHR24198">
    <property type="entry name" value="ANKYRIN REPEAT AND PROTEIN KINASE DOMAIN-CONTAINING PROTEIN"/>
    <property type="match status" value="1"/>
</dbReference>
<dbReference type="OrthoDB" id="3781624at2759"/>
<feature type="repeat" description="ANK" evidence="3">
    <location>
        <begin position="176"/>
        <end position="209"/>
    </location>
</feature>
<dbReference type="PRINTS" id="PR01415">
    <property type="entry name" value="ANKYRIN"/>
</dbReference>
<dbReference type="PROSITE" id="PS50297">
    <property type="entry name" value="ANK_REP_REGION"/>
    <property type="match status" value="6"/>
</dbReference>
<proteinExistence type="predicted"/>
<feature type="repeat" description="ANK" evidence="3">
    <location>
        <begin position="872"/>
        <end position="904"/>
    </location>
</feature>
<dbReference type="Gene3D" id="1.25.40.20">
    <property type="entry name" value="Ankyrin repeat-containing domain"/>
    <property type="match status" value="4"/>
</dbReference>
<evidence type="ECO:0000313" key="5">
    <source>
        <dbReference type="EMBL" id="QRD02777.1"/>
    </source>
</evidence>
<feature type="region of interest" description="Disordered" evidence="4">
    <location>
        <begin position="970"/>
        <end position="1042"/>
    </location>
</feature>
<feature type="repeat" description="ANK" evidence="3">
    <location>
        <begin position="309"/>
        <end position="341"/>
    </location>
</feature>
<keyword evidence="1" id="KW-0677">Repeat</keyword>
<organism evidence="5 6">
    <name type="scientific">Phaeosphaeria nodorum (strain SN15 / ATCC MYA-4574 / FGSC 10173)</name>
    <name type="common">Glume blotch fungus</name>
    <name type="synonym">Parastagonospora nodorum</name>
    <dbReference type="NCBI Taxonomy" id="321614"/>
    <lineage>
        <taxon>Eukaryota</taxon>
        <taxon>Fungi</taxon>
        <taxon>Dikarya</taxon>
        <taxon>Ascomycota</taxon>
        <taxon>Pezizomycotina</taxon>
        <taxon>Dothideomycetes</taxon>
        <taxon>Pleosporomycetidae</taxon>
        <taxon>Pleosporales</taxon>
        <taxon>Pleosporineae</taxon>
        <taxon>Phaeosphaeriaceae</taxon>
        <taxon>Parastagonospora</taxon>
    </lineage>
</organism>
<dbReference type="AlphaFoldDB" id="A0A7U2FCJ9"/>
<dbReference type="Proteomes" id="UP000663193">
    <property type="component" value="Chromosome 14"/>
</dbReference>
<protein>
    <submittedName>
        <fullName evidence="5">Uncharacterized protein</fullName>
    </submittedName>
</protein>
<keyword evidence="2 3" id="KW-0040">ANK repeat</keyword>
<feature type="compositionally biased region" description="Basic and acidic residues" evidence="4">
    <location>
        <begin position="987"/>
        <end position="1016"/>
    </location>
</feature>
<evidence type="ECO:0000256" key="4">
    <source>
        <dbReference type="SAM" id="MobiDB-lite"/>
    </source>
</evidence>
<dbReference type="EMBL" id="CP069036">
    <property type="protein sequence ID" value="QRD02777.1"/>
    <property type="molecule type" value="Genomic_DNA"/>
</dbReference>
<dbReference type="Pfam" id="PF00023">
    <property type="entry name" value="Ank"/>
    <property type="match status" value="2"/>
</dbReference>
<gene>
    <name evidence="5" type="ORF">JI435_115060</name>
</gene>
<sequence length="1176" mass="128485">MNMLSTSCNCLGRASNEMEAPIPVQHAGNFEVEKIQPKGLKRKSSKLQTHVEVLRCRLGKSAVTTEAGRTFEPSKDWTPIYYAVYHRREAALTHFLRNGGSPDDVTGSGQPPLCVAVVNGHIDVVRILLEYGANVDATTRDSGETALHLAIKNNHTELIDLLLEAGPQLEAHTTETNETPLHYAASKSGSLATIVALLKLGAKYDTKNSKDQSPAESALLANNIQGAVAIINAAHGRRHRLVKEKEMLLKHVERSQNRFSIGNELIADIFSAACDPDSTVLVESIKRDDASLVEMFLSKGADPDRVTARGERPIFIALECAGAPVVQALVKHNADVQVRDATGLSVLQAAFEGSMAQDKDSICAIFECLLSKGANAMDTYIDGKNLLHRAVSPGFGYAKAAHLFLKSGIKVNSQDGDGNTALHLATHSKSCMELLLKNRANSHIVNREGLTPLLHAISQARKGDEPDLEVLIKASSMHKLDSKGRSALHLAASNGLEKNVRALLRARADTSTVDSEKHTPLLLAANNHQWHIVPTLTIPPSINSWDEQGMTALHHIASSSPRLPSTWSDVAAAAVPFCERGVSRSMRDRSGATPLIVAIKTLPEDGLPIIETLLMKSADERASWNCIGHEDHDRRDALYYAITMRRPLFVDVLLKNGAAVSFMDWVPIRGALNLSVDTDKQISSLIAQHEWSRRAGILRTQQVVPEQKNQRSLFTEMFPTKDLAIIISMGLDPNALPKSSLGSSMLWAVLRQVPLQPSLPPAYLFDTIKLVLEHSADPNAGTTRAGRCTPSPQSSSQDLPLSMHMLTFLMEECPTVDAELITLLLNKGTELSLASPFYDGRYPLHSAAKANRIDLVDKFLLQRADVNCADLEDRTPLFIAAKQGFSDIVNALISRHANVNLQDKNGDTVLHMAACGGSKTVVAALLRAGAKANLKNTKNQTPLACVSEDQFKEKDKIVYMLKDAEQKEKVVEEQTRKMNAQSAAQEAKMKQQIEQDEKNRQQRQREEQERKAKESEVSVQELSQVEAPPQVSQPTLKKRPSMLSKFRSSTFLAGRSKPQSPSPRIPVSMPKLEVSIRVTTPPASKHLDIASQNPAASITTPSIVTAPHTPADTSKRAPNFRIDSGSWQKRVSDAEQPLPVLDRTKAVLNGKTGDKRNSSAAELADWLALSKMMDGL</sequence>
<evidence type="ECO:0000313" key="6">
    <source>
        <dbReference type="Proteomes" id="UP000663193"/>
    </source>
</evidence>
<feature type="repeat" description="ANK" evidence="3">
    <location>
        <begin position="905"/>
        <end position="937"/>
    </location>
</feature>
<evidence type="ECO:0000256" key="3">
    <source>
        <dbReference type="PROSITE-ProRule" id="PRU00023"/>
    </source>
</evidence>
<dbReference type="InterPro" id="IPR036770">
    <property type="entry name" value="Ankyrin_rpt-contain_sf"/>
</dbReference>
<feature type="repeat" description="ANK" evidence="3">
    <location>
        <begin position="108"/>
        <end position="140"/>
    </location>
</feature>